<dbReference type="PANTHER" id="PTHR45962">
    <property type="entry name" value="N-FATTY-ACYL-AMINO ACID SYNTHASE/HYDROLASE PM20D1"/>
    <property type="match status" value="1"/>
</dbReference>
<sequence>PGGTDSRHYAAITKDTYRFVPYELDTEDMERIHGRNERLSISAFAKAVQVYAELMREAGQ</sequence>
<keyword evidence="5" id="KW-0862">Zinc</keyword>
<organism evidence="6">
    <name type="scientific">Hellea balneolensis</name>
    <dbReference type="NCBI Taxonomy" id="287478"/>
    <lineage>
        <taxon>Bacteria</taxon>
        <taxon>Pseudomonadati</taxon>
        <taxon>Pseudomonadota</taxon>
        <taxon>Alphaproteobacteria</taxon>
        <taxon>Maricaulales</taxon>
        <taxon>Robiginitomaculaceae</taxon>
        <taxon>Hellea</taxon>
    </lineage>
</organism>
<comment type="caution">
    <text evidence="6">The sequence shown here is derived from an EMBL/GenBank/DDBJ whole genome shotgun (WGS) entry which is preliminary data.</text>
</comment>
<dbReference type="Proteomes" id="UP000885806">
    <property type="component" value="Unassembled WGS sequence"/>
</dbReference>
<accession>A0A7V5U1C0</accession>
<dbReference type="PANTHER" id="PTHR45962:SF1">
    <property type="entry name" value="N-FATTY-ACYL-AMINO ACID SYNTHASE_HYDROLASE PM20D1"/>
    <property type="match status" value="1"/>
</dbReference>
<reference evidence="6" key="1">
    <citation type="journal article" date="2020" name="mSystems">
        <title>Genome- and Community-Level Interaction Insights into Carbon Utilization and Element Cycling Functions of Hydrothermarchaeota in Hydrothermal Sediment.</title>
        <authorList>
            <person name="Zhou Z."/>
            <person name="Liu Y."/>
            <person name="Xu W."/>
            <person name="Pan J."/>
            <person name="Luo Z.H."/>
            <person name="Li M."/>
        </authorList>
    </citation>
    <scope>NUCLEOTIDE SEQUENCE [LARGE SCALE GENOMIC DNA]</scope>
    <source>
        <strain evidence="6">HyVt-538</strain>
    </source>
</reference>
<keyword evidence="2" id="KW-0645">Protease</keyword>
<evidence type="ECO:0000256" key="3">
    <source>
        <dbReference type="ARBA" id="ARBA00022723"/>
    </source>
</evidence>
<proteinExistence type="inferred from homology"/>
<evidence type="ECO:0000256" key="1">
    <source>
        <dbReference type="ARBA" id="ARBA00006247"/>
    </source>
</evidence>
<dbReference type="GO" id="GO:0006508">
    <property type="term" value="P:proteolysis"/>
    <property type="evidence" value="ECO:0007669"/>
    <property type="project" value="UniProtKB-KW"/>
</dbReference>
<evidence type="ECO:0000256" key="5">
    <source>
        <dbReference type="ARBA" id="ARBA00022833"/>
    </source>
</evidence>
<keyword evidence="4" id="KW-0378">Hydrolase</keyword>
<dbReference type="GO" id="GO:0008233">
    <property type="term" value="F:peptidase activity"/>
    <property type="evidence" value="ECO:0007669"/>
    <property type="project" value="UniProtKB-KW"/>
</dbReference>
<comment type="similarity">
    <text evidence="1">Belongs to the peptidase M20A family.</text>
</comment>
<keyword evidence="3" id="KW-0479">Metal-binding</keyword>
<feature type="non-terminal residue" evidence="6">
    <location>
        <position position="1"/>
    </location>
</feature>
<dbReference type="SUPFAM" id="SSF53187">
    <property type="entry name" value="Zn-dependent exopeptidases"/>
    <property type="match status" value="1"/>
</dbReference>
<gene>
    <name evidence="6" type="ORF">ENK01_03085</name>
</gene>
<protein>
    <submittedName>
        <fullName evidence="6">M20/M25/M40 family metallo-hydrolase</fullName>
    </submittedName>
</protein>
<dbReference type="AlphaFoldDB" id="A0A7V5U1C0"/>
<name>A0A7V5U1C0_9PROT</name>
<dbReference type="InterPro" id="IPR047177">
    <property type="entry name" value="Pept_M20A"/>
</dbReference>
<dbReference type="EMBL" id="DROP01000208">
    <property type="protein sequence ID" value="HHI88915.1"/>
    <property type="molecule type" value="Genomic_DNA"/>
</dbReference>
<dbReference type="Gene3D" id="1.10.150.900">
    <property type="match status" value="1"/>
</dbReference>
<evidence type="ECO:0000313" key="6">
    <source>
        <dbReference type="EMBL" id="HHI88915.1"/>
    </source>
</evidence>
<dbReference type="GO" id="GO:0046872">
    <property type="term" value="F:metal ion binding"/>
    <property type="evidence" value="ECO:0007669"/>
    <property type="project" value="UniProtKB-KW"/>
</dbReference>
<evidence type="ECO:0000256" key="2">
    <source>
        <dbReference type="ARBA" id="ARBA00022670"/>
    </source>
</evidence>
<evidence type="ECO:0000256" key="4">
    <source>
        <dbReference type="ARBA" id="ARBA00022801"/>
    </source>
</evidence>